<dbReference type="STRING" id="1051891.A0A0C3LD32"/>
<keyword evidence="3" id="KW-1185">Reference proteome</keyword>
<name>A0A0C3LD32_9AGAM</name>
<dbReference type="Proteomes" id="UP000054248">
    <property type="component" value="Unassembled WGS sequence"/>
</dbReference>
<dbReference type="AlphaFoldDB" id="A0A0C3LD32"/>
<reference evidence="2 3" key="1">
    <citation type="submission" date="2014-04" db="EMBL/GenBank/DDBJ databases">
        <authorList>
            <consortium name="DOE Joint Genome Institute"/>
            <person name="Kuo A."/>
            <person name="Girlanda M."/>
            <person name="Perotto S."/>
            <person name="Kohler A."/>
            <person name="Nagy L.G."/>
            <person name="Floudas D."/>
            <person name="Copeland A."/>
            <person name="Barry K.W."/>
            <person name="Cichocki N."/>
            <person name="Veneault-Fourrey C."/>
            <person name="LaButti K."/>
            <person name="Lindquist E.A."/>
            <person name="Lipzen A."/>
            <person name="Lundell T."/>
            <person name="Morin E."/>
            <person name="Murat C."/>
            <person name="Sun H."/>
            <person name="Tunlid A."/>
            <person name="Henrissat B."/>
            <person name="Grigoriev I.V."/>
            <person name="Hibbett D.S."/>
            <person name="Martin F."/>
            <person name="Nordberg H.P."/>
            <person name="Cantor M.N."/>
            <person name="Hua S.X."/>
        </authorList>
    </citation>
    <scope>NUCLEOTIDE SEQUENCE [LARGE SCALE GENOMIC DNA]</scope>
    <source>
        <strain evidence="2 3">MUT 4182</strain>
    </source>
</reference>
<proteinExistence type="predicted"/>
<dbReference type="EMBL" id="KN823228">
    <property type="protein sequence ID" value="KIO19332.1"/>
    <property type="molecule type" value="Genomic_DNA"/>
</dbReference>
<dbReference type="HOGENOM" id="CLU_033082_2_0_1"/>
<evidence type="ECO:0000313" key="3">
    <source>
        <dbReference type="Proteomes" id="UP000054248"/>
    </source>
</evidence>
<protein>
    <recommendedName>
        <fullName evidence="4">BTB domain-containing protein</fullName>
    </recommendedName>
</protein>
<evidence type="ECO:0008006" key="4">
    <source>
        <dbReference type="Google" id="ProtNLM"/>
    </source>
</evidence>
<dbReference type="OrthoDB" id="2757422at2759"/>
<accession>A0A0C3LD32</accession>
<feature type="region of interest" description="Disordered" evidence="1">
    <location>
        <begin position="59"/>
        <end position="79"/>
    </location>
</feature>
<evidence type="ECO:0000256" key="1">
    <source>
        <dbReference type="SAM" id="MobiDB-lite"/>
    </source>
</evidence>
<sequence>MALPTPVDEMERHQVYWLEDGNIILVLEDRIAFRVYRGHLARHSLVFADMLALSPSTAKNDRKAQATVEPPEFRPVSSPNSAFKQLTSVEEQEHYDGVPVLRLSQDRAEDVAALLDVVLQVTPADPSFNMLEGVLRISTKYLFDGVRAWAVQHMQARLPTTLHDLLADPTLEVYGDRTLAARVIALAREFDLPQLIPLALYAIVSFNFAEPPAPASPLFSPQSSPTTHTFPPVPPPPNPYIAALATIHATLPPGDVSRFTLGRQRLSEAAVSYLFQLREYGLMKISCSRKVGQYHRTCAAGNVHAVWSRPQPAVAEFLRNPLGVMAVEGKAYDFSTMCGDCNTAGQAKHIELVEDLFGRLSEIFMLDDHSFER</sequence>
<dbReference type="InterPro" id="IPR011333">
    <property type="entry name" value="SKP1/BTB/POZ_sf"/>
</dbReference>
<dbReference type="Gene3D" id="3.30.710.10">
    <property type="entry name" value="Potassium Channel Kv1.1, Chain A"/>
    <property type="match status" value="1"/>
</dbReference>
<reference evidence="3" key="2">
    <citation type="submission" date="2015-01" db="EMBL/GenBank/DDBJ databases">
        <title>Evolutionary Origins and Diversification of the Mycorrhizal Mutualists.</title>
        <authorList>
            <consortium name="DOE Joint Genome Institute"/>
            <consortium name="Mycorrhizal Genomics Consortium"/>
            <person name="Kohler A."/>
            <person name="Kuo A."/>
            <person name="Nagy L.G."/>
            <person name="Floudas D."/>
            <person name="Copeland A."/>
            <person name="Barry K.W."/>
            <person name="Cichocki N."/>
            <person name="Veneault-Fourrey C."/>
            <person name="LaButti K."/>
            <person name="Lindquist E.A."/>
            <person name="Lipzen A."/>
            <person name="Lundell T."/>
            <person name="Morin E."/>
            <person name="Murat C."/>
            <person name="Riley R."/>
            <person name="Ohm R."/>
            <person name="Sun H."/>
            <person name="Tunlid A."/>
            <person name="Henrissat B."/>
            <person name="Grigoriev I.V."/>
            <person name="Hibbett D.S."/>
            <person name="Martin F."/>
        </authorList>
    </citation>
    <scope>NUCLEOTIDE SEQUENCE [LARGE SCALE GENOMIC DNA]</scope>
    <source>
        <strain evidence="3">MUT 4182</strain>
    </source>
</reference>
<gene>
    <name evidence="2" type="ORF">M407DRAFT_148602</name>
</gene>
<evidence type="ECO:0000313" key="2">
    <source>
        <dbReference type="EMBL" id="KIO19332.1"/>
    </source>
</evidence>
<organism evidence="2 3">
    <name type="scientific">Tulasnella calospora MUT 4182</name>
    <dbReference type="NCBI Taxonomy" id="1051891"/>
    <lineage>
        <taxon>Eukaryota</taxon>
        <taxon>Fungi</taxon>
        <taxon>Dikarya</taxon>
        <taxon>Basidiomycota</taxon>
        <taxon>Agaricomycotina</taxon>
        <taxon>Agaricomycetes</taxon>
        <taxon>Cantharellales</taxon>
        <taxon>Tulasnellaceae</taxon>
        <taxon>Tulasnella</taxon>
    </lineage>
</organism>